<dbReference type="Pfam" id="PF22769">
    <property type="entry name" value="DCD"/>
    <property type="match status" value="1"/>
</dbReference>
<gene>
    <name evidence="4" type="ORF">SEPMUDRAFT_147116</name>
</gene>
<proteinExistence type="predicted"/>
<dbReference type="PANTHER" id="PTHR42680:SF3">
    <property type="entry name" value="DCTP DEAMINASE"/>
    <property type="match status" value="1"/>
</dbReference>
<evidence type="ECO:0000313" key="5">
    <source>
        <dbReference type="Proteomes" id="UP000016931"/>
    </source>
</evidence>
<accession>M3C4E5</accession>
<dbReference type="Gene3D" id="2.70.40.10">
    <property type="match status" value="1"/>
</dbReference>
<evidence type="ECO:0000256" key="1">
    <source>
        <dbReference type="ARBA" id="ARBA00022801"/>
    </source>
</evidence>
<keyword evidence="1" id="KW-0378">Hydrolase</keyword>
<dbReference type="GO" id="GO:0008829">
    <property type="term" value="F:dCTP deaminase activity"/>
    <property type="evidence" value="ECO:0007669"/>
    <property type="project" value="InterPro"/>
</dbReference>
<dbReference type="SUPFAM" id="SSF51283">
    <property type="entry name" value="dUTPase-like"/>
    <property type="match status" value="1"/>
</dbReference>
<dbReference type="eggNOG" id="ENOG502SNQF">
    <property type="taxonomic scope" value="Eukaryota"/>
</dbReference>
<dbReference type="Proteomes" id="UP000016931">
    <property type="component" value="Unassembled WGS sequence"/>
</dbReference>
<dbReference type="GeneID" id="27901228"/>
<dbReference type="PANTHER" id="PTHR42680">
    <property type="entry name" value="DCTP DEAMINASE"/>
    <property type="match status" value="1"/>
</dbReference>
<dbReference type="CDD" id="cd07557">
    <property type="entry name" value="trimeric_dUTPase"/>
    <property type="match status" value="1"/>
</dbReference>
<dbReference type="InterPro" id="IPR011962">
    <property type="entry name" value="dCTP_deaminase"/>
</dbReference>
<organism evidence="4 5">
    <name type="scientific">Sphaerulina musiva (strain SO2202)</name>
    <name type="common">Poplar stem canker fungus</name>
    <name type="synonym">Septoria musiva</name>
    <dbReference type="NCBI Taxonomy" id="692275"/>
    <lineage>
        <taxon>Eukaryota</taxon>
        <taxon>Fungi</taxon>
        <taxon>Dikarya</taxon>
        <taxon>Ascomycota</taxon>
        <taxon>Pezizomycotina</taxon>
        <taxon>Dothideomycetes</taxon>
        <taxon>Dothideomycetidae</taxon>
        <taxon>Mycosphaerellales</taxon>
        <taxon>Mycosphaerellaceae</taxon>
        <taxon>Sphaerulina</taxon>
    </lineage>
</organism>
<name>M3C4E5_SPHMS</name>
<dbReference type="InterPro" id="IPR036157">
    <property type="entry name" value="dUTPase-like_sf"/>
</dbReference>
<dbReference type="EMBL" id="KB456261">
    <property type="protein sequence ID" value="EMF15156.1"/>
    <property type="molecule type" value="Genomic_DNA"/>
</dbReference>
<dbReference type="AlphaFoldDB" id="M3C4E5"/>
<dbReference type="GO" id="GO:0006229">
    <property type="term" value="P:dUTP biosynthetic process"/>
    <property type="evidence" value="ECO:0007669"/>
    <property type="project" value="InterPro"/>
</dbReference>
<dbReference type="OMA" id="CMLNTAV"/>
<feature type="region of interest" description="Disordered" evidence="3">
    <location>
        <begin position="58"/>
        <end position="79"/>
    </location>
</feature>
<protein>
    <submittedName>
        <fullName evidence="4">dUTP diphosphatase Dut</fullName>
    </submittedName>
</protein>
<sequence>MILPGKTAISRGIILNLTNPTLQIQPCGIDLSLRKIFSWTSAGTVDFSNQFRAGSRKEQLEFTGTRTSSTSSSSSPKTKSIHLSAGNYMVEFHEEVNMPLDIMGQIFVRSSLWRMGALLSAGVMDSGYQGAVGGLLQVLNPHGIVLHEHARLAQMVFHVMAEKVEGGGYSGVYQGAKGL</sequence>
<evidence type="ECO:0000256" key="3">
    <source>
        <dbReference type="SAM" id="MobiDB-lite"/>
    </source>
</evidence>
<reference evidence="4 5" key="1">
    <citation type="journal article" date="2012" name="PLoS Pathog.">
        <title>Diverse lifestyles and strategies of plant pathogenesis encoded in the genomes of eighteen Dothideomycetes fungi.</title>
        <authorList>
            <person name="Ohm R.A."/>
            <person name="Feau N."/>
            <person name="Henrissat B."/>
            <person name="Schoch C.L."/>
            <person name="Horwitz B.A."/>
            <person name="Barry K.W."/>
            <person name="Condon B.J."/>
            <person name="Copeland A.C."/>
            <person name="Dhillon B."/>
            <person name="Glaser F."/>
            <person name="Hesse C.N."/>
            <person name="Kosti I."/>
            <person name="LaButti K."/>
            <person name="Lindquist E.A."/>
            <person name="Lucas S."/>
            <person name="Salamov A.A."/>
            <person name="Bradshaw R.E."/>
            <person name="Ciuffetti L."/>
            <person name="Hamelin R.C."/>
            <person name="Kema G.H.J."/>
            <person name="Lawrence C."/>
            <person name="Scott J.A."/>
            <person name="Spatafora J.W."/>
            <person name="Turgeon B.G."/>
            <person name="de Wit P.J.G.M."/>
            <person name="Zhong S."/>
            <person name="Goodwin S.B."/>
            <person name="Grigoriev I.V."/>
        </authorList>
    </citation>
    <scope>NUCLEOTIDE SEQUENCE [LARGE SCALE GENOMIC DNA]</scope>
    <source>
        <strain evidence="4 5">SO2202</strain>
    </source>
</reference>
<dbReference type="InterPro" id="IPR033704">
    <property type="entry name" value="dUTPase_trimeric"/>
</dbReference>
<keyword evidence="5" id="KW-1185">Reference proteome</keyword>
<dbReference type="OrthoDB" id="2874071at2759"/>
<feature type="compositionally biased region" description="Low complexity" evidence="3">
    <location>
        <begin position="63"/>
        <end position="78"/>
    </location>
</feature>
<evidence type="ECO:0000313" key="4">
    <source>
        <dbReference type="EMBL" id="EMF15156.1"/>
    </source>
</evidence>
<dbReference type="HOGENOM" id="CLU_103451_0_0_1"/>
<keyword evidence="2" id="KW-0546">Nucleotide metabolism</keyword>
<evidence type="ECO:0000256" key="2">
    <source>
        <dbReference type="ARBA" id="ARBA00023080"/>
    </source>
</evidence>
<dbReference type="RefSeq" id="XP_016763277.1">
    <property type="nucleotide sequence ID" value="XM_016904091.1"/>
</dbReference>